<dbReference type="NCBIfam" id="TIGR03256">
    <property type="entry name" value="met_CoM_red_alp"/>
    <property type="match status" value="1"/>
</dbReference>
<dbReference type="UniPathway" id="UPA00646">
    <property type="reaction ID" value="UER00699"/>
</dbReference>
<comment type="similarity">
    <text evidence="2">Belongs to the methyl-coenzyme M reductase alpha subunit family.</text>
</comment>
<comment type="subunit">
    <text evidence="10">Hexamer of two alpha, two beta, and two gamma chains.</text>
</comment>
<dbReference type="Gene3D" id="3.30.70.470">
    <property type="match status" value="1"/>
</dbReference>
<feature type="domain" description="Methyl-coenzyme M reductase alpha subunit C-terminal" evidence="13">
    <location>
        <begin position="323"/>
        <end position="448"/>
    </location>
</feature>
<dbReference type="GO" id="GO:0015948">
    <property type="term" value="P:methanogenesis"/>
    <property type="evidence" value="ECO:0007669"/>
    <property type="project" value="UniProtKB-UniRule"/>
</dbReference>
<comment type="cofactor">
    <cofactor evidence="10">
        <name>coenzyme F430</name>
        <dbReference type="ChEBI" id="CHEBI:60540"/>
    </cofactor>
    <text evidence="10">Binds 2 coenzyme F430 non-covalently per MCR complex. Coenzyme F430 is a yellow nickel porphinoid. Methyl-coenzyme-M reductase is activated when the enzyme-bound coenzyme F430 is reduced to the Ni(I) oxidation state.</text>
</comment>
<organism evidence="15 16">
    <name type="scientific">Methanocella paludicola (strain DSM 17711 / JCM 13418 / NBRC 101707 / SANAE)</name>
    <dbReference type="NCBI Taxonomy" id="304371"/>
    <lineage>
        <taxon>Archaea</taxon>
        <taxon>Methanobacteriati</taxon>
        <taxon>Methanobacteriota</taxon>
        <taxon>Stenosarchaea group</taxon>
        <taxon>Methanomicrobia</taxon>
        <taxon>Methanocellales</taxon>
        <taxon>Methanocellaceae</taxon>
        <taxon>Methanocella</taxon>
    </lineage>
</organism>
<dbReference type="InterPro" id="IPR009047">
    <property type="entry name" value="Me_CoM_Rdtase_asu_C"/>
</dbReference>
<evidence type="ECO:0000259" key="14">
    <source>
        <dbReference type="Pfam" id="PF02745"/>
    </source>
</evidence>
<dbReference type="InParanoid" id="D1YVW6"/>
<dbReference type="Proteomes" id="UP000001882">
    <property type="component" value="Chromosome"/>
</dbReference>
<dbReference type="Pfam" id="PF02745">
    <property type="entry name" value="MCR_alpha_N"/>
    <property type="match status" value="1"/>
</dbReference>
<proteinExistence type="inferred from homology"/>
<dbReference type="PATRIC" id="fig|304371.9.peg.531"/>
<gene>
    <name evidence="15" type="primary">mcrA</name>
    <name evidence="15" type="ordered locus">MCP_0516</name>
</gene>
<evidence type="ECO:0000256" key="9">
    <source>
        <dbReference type="ARBA" id="ARBA00047772"/>
    </source>
</evidence>
<keyword evidence="8 10" id="KW-0484">Methanogenesis</keyword>
<protein>
    <recommendedName>
        <fullName evidence="10">Methyl-coenzyme M reductase subunit alpha</fullName>
        <ecNumber evidence="10">2.8.4.1</ecNumber>
    </recommendedName>
</protein>
<keyword evidence="7 10" id="KW-0479">Metal-binding</keyword>
<dbReference type="AlphaFoldDB" id="D1YVW6"/>
<feature type="binding site" description="axial binding residue" evidence="11">
    <location>
        <position position="154"/>
    </location>
    <ligand>
        <name>coenzyme F430</name>
        <dbReference type="ChEBI" id="CHEBI:60540"/>
    </ligand>
    <ligandPart>
        <name>Ni</name>
        <dbReference type="ChEBI" id="CHEBI:28112"/>
    </ligandPart>
</feature>
<dbReference type="KEGG" id="mpd:MCP_0516"/>
<reference evidence="15 16" key="1">
    <citation type="journal article" date="2007" name="Appl. Environ. Microbiol.">
        <title>Isolation of key methanogens for global methane emission from rice paddy fields: a novel isolate affiliated with the clone cluster rice cluster I.</title>
        <authorList>
            <person name="Sakai S."/>
            <person name="Imachi H."/>
            <person name="Sekiguchi Y."/>
            <person name="Ohashi A."/>
            <person name="Harada H."/>
            <person name="Kamagata Y."/>
        </authorList>
    </citation>
    <scope>NUCLEOTIDE SEQUENCE [LARGE SCALE GENOMIC DNA]</scope>
    <source>
        <strain evidence="16">DSM 17711 / JCM 13418 / NBRC 101707 / SANAE</strain>
    </source>
</reference>
<dbReference type="eggNOG" id="arCOG04857">
    <property type="taxonomic scope" value="Archaea"/>
</dbReference>
<evidence type="ECO:0000259" key="13">
    <source>
        <dbReference type="Pfam" id="PF02249"/>
    </source>
</evidence>
<evidence type="ECO:0000313" key="16">
    <source>
        <dbReference type="Proteomes" id="UP000001882"/>
    </source>
</evidence>
<dbReference type="SUPFAM" id="SSF48081">
    <property type="entry name" value="Methyl-coenzyme M reductase alpha and beta chain C-terminal domain"/>
    <property type="match status" value="1"/>
</dbReference>
<feature type="domain" description="Methyl-coenzyme M reductase alpha subunit N-terminal" evidence="14">
    <location>
        <begin position="7"/>
        <end position="275"/>
    </location>
</feature>
<feature type="modified residue" description="5-methylarginine" evidence="12">
    <location>
        <position position="278"/>
    </location>
</feature>
<keyword evidence="5 10" id="KW-0533">Nickel</keyword>
<dbReference type="InterPro" id="IPR009024">
    <property type="entry name" value="Me_CoM_Rdtase_Fd-like_fold"/>
</dbReference>
<evidence type="ECO:0000256" key="6">
    <source>
        <dbReference type="ARBA" id="ARBA00022679"/>
    </source>
</evidence>
<dbReference type="GO" id="GO:0050524">
    <property type="term" value="F:coenzyme-B sulfoethylthiotransferase activity"/>
    <property type="evidence" value="ECO:0007669"/>
    <property type="project" value="UniProtKB-UniRule"/>
</dbReference>
<name>D1YVW6_METPS</name>
<dbReference type="RefSeq" id="WP_012899268.1">
    <property type="nucleotide sequence ID" value="NC_013665.1"/>
</dbReference>
<evidence type="ECO:0000256" key="1">
    <source>
        <dbReference type="ARBA" id="ARBA00005149"/>
    </source>
</evidence>
<keyword evidence="16" id="KW-1185">Reference proteome</keyword>
<dbReference type="EMBL" id="AP011532">
    <property type="protein sequence ID" value="BAI60588.1"/>
    <property type="molecule type" value="Genomic_DNA"/>
</dbReference>
<dbReference type="STRING" id="304371.MCP_0516"/>
<comment type="function">
    <text evidence="10">Component of the methyl-coenzyme M reductase (MCR) I that catalyzes the reductive cleavage of methyl-coenzyme M (CoM-S-CH3 or 2-(methylthio)ethanesulfonate) using coenzyme B (CoB or 7-mercaptoheptanoylthreonine phosphate) as reductant which results in the production of methane and the mixed heterodisulfide of CoB and CoM (CoM-S-S-CoB). This is the final step in methanogenesis.</text>
</comment>
<reference evidence="15 16" key="2">
    <citation type="journal article" date="2008" name="Int. J. Syst. Evol. Microbiol.">
        <title>Methanocella paludicola gen. nov., sp. nov., a methane-producing archaeon, the first isolate of the lineage 'Rice Cluster I', and proposal of the new archaeal order Methanocellales ord. nov.</title>
        <authorList>
            <person name="Sakai S."/>
            <person name="Imachi H."/>
            <person name="Hanada S."/>
            <person name="Ohashi A."/>
            <person name="Harada H."/>
            <person name="Kamagata Y."/>
        </authorList>
    </citation>
    <scope>NUCLEOTIDE SEQUENCE [LARGE SCALE GENOMIC DNA]</scope>
    <source>
        <strain evidence="16">DSM 17711 / JCM 13418 / NBRC 101707 / SANAE</strain>
    </source>
</reference>
<evidence type="ECO:0000256" key="4">
    <source>
        <dbReference type="ARBA" id="ARBA00022481"/>
    </source>
</evidence>
<dbReference type="InterPro" id="IPR008924">
    <property type="entry name" value="Me_CoM_Rdtase_asu/bsu_C"/>
</dbReference>
<dbReference type="Pfam" id="PF02249">
    <property type="entry name" value="MCR_alpha"/>
    <property type="match status" value="1"/>
</dbReference>
<dbReference type="InterPro" id="IPR015811">
    <property type="entry name" value="Me_CoM_Rdtase_asu_N_sub1"/>
</dbReference>
<dbReference type="InterPro" id="IPR016212">
    <property type="entry name" value="Me_CoM_Rdtase_asu"/>
</dbReference>
<dbReference type="GeneID" id="8682956"/>
<dbReference type="Gene3D" id="1.20.840.10">
    <property type="entry name" value="Methyl-coenzyme M reductase, alpha/beta subunit, C-terminal"/>
    <property type="match status" value="1"/>
</dbReference>
<dbReference type="InterPro" id="IPR003183">
    <property type="entry name" value="Me_CoM_Rdtase_asu_N"/>
</dbReference>
<dbReference type="Gene3D" id="3.90.390.10">
    <property type="entry name" value="Methyl-coenzyme M Reductase, Chain A, domain 1"/>
    <property type="match status" value="1"/>
</dbReference>
<dbReference type="GO" id="GO:0046872">
    <property type="term" value="F:metal ion binding"/>
    <property type="evidence" value="ECO:0007669"/>
    <property type="project" value="UniProtKB-UniRule"/>
</dbReference>
<reference evidence="16" key="3">
    <citation type="journal article" date="2011" name="PLoS ONE">
        <title>Genome sequence of a mesophilic hydrogenotrophic methanogen Methanocella paludicola, the first cultivated representative of the order Methanocellales.</title>
        <authorList>
            <person name="Sakai S."/>
            <person name="Takaki Y."/>
            <person name="Shimamura S."/>
            <person name="Sekine M."/>
            <person name="Tajima T."/>
            <person name="Kosugi H."/>
            <person name="Ichikawa N."/>
            <person name="Tasumi E."/>
            <person name="Hiraki A.T."/>
            <person name="Shimizu A."/>
            <person name="Kato Y."/>
            <person name="Nishiko R."/>
            <person name="Mori K."/>
            <person name="Fujita N."/>
            <person name="Imachi H."/>
            <person name="Takai K."/>
        </authorList>
    </citation>
    <scope>NUCLEOTIDE SEQUENCE [LARGE SCALE GENOMIC DNA]</scope>
    <source>
        <strain evidence="16">DSM 17711 / JCM 13418 / NBRC 101707 / SANAE</strain>
    </source>
</reference>
<evidence type="ECO:0000313" key="15">
    <source>
        <dbReference type="EMBL" id="BAI60588.1"/>
    </source>
</evidence>
<evidence type="ECO:0000256" key="10">
    <source>
        <dbReference type="PIRNR" id="PIRNR000262"/>
    </source>
</evidence>
<dbReference type="OrthoDB" id="52468at2157"/>
<evidence type="ECO:0000256" key="8">
    <source>
        <dbReference type="ARBA" id="ARBA00022994"/>
    </source>
</evidence>
<evidence type="ECO:0000256" key="11">
    <source>
        <dbReference type="PIRSR" id="PIRSR000262-1"/>
    </source>
</evidence>
<keyword evidence="6 10" id="KW-0808">Transferase</keyword>
<evidence type="ECO:0000256" key="3">
    <source>
        <dbReference type="ARBA" id="ARBA00011155"/>
    </source>
</evidence>
<dbReference type="InterPro" id="IPR015823">
    <property type="entry name" value="Me_CoM_Rdtase_asu_N_sub2"/>
</dbReference>
<sequence>MSVKETQKRFIKAMKKKFAGEDPTSTTTVYKYEGYTQSKRKVEFKKAGDAIAKKRGISAYNPMVHMGGIPLGQRQLTPYVVSGTDVVVEGDDLHFVNNAAMQQFWDEIRRTVIVGLDTAHATLEKRLGKTVTPETISNYLAILNHAMPGAAVVQEHMVETNPALTDDCFVKVFTGDDELADSIDKQYVLDINKAFPKDQAAALKKAVGKSLYQAVHIPTTVVRTCDGGTTSRWSAMQIGMSFIDAYKMCAGEAAVADLAFAAKHASLVEMADILPARRARGPNEPGGLSFGFLADIVQTNRKYPDDPCKSSLEVVAAGCMLYDQIWLGSYMSGGVGFTQYATAAYTDDILDDFTYYGYDYAKGKYKIGQTKPTMDIVNDLSTEVTLYGIEQYEKYPTTLEDHFGGSQRATVLSAAAGVTTAIATGNSNAGLSGWYMSMYLHKEAWGRLGFFGYDLQDQCGATNVFSCRSDEGAIDELRGPNYPNYAMNVGHQGGYAGIAGAAHFGRGDAWTASPLIKICFADKSLAFDFTEPRKEFARGAIREFMPAGERTLVIPAK</sequence>
<dbReference type="SUPFAM" id="SSF55088">
    <property type="entry name" value="Methyl-coenzyme M reductase subunits"/>
    <property type="match status" value="1"/>
</dbReference>
<dbReference type="PIRSF" id="PIRSF000262">
    <property type="entry name" value="MCR_alpha"/>
    <property type="match status" value="1"/>
</dbReference>
<comment type="catalytic activity">
    <reaction evidence="9">
        <text>coenzyme B + methyl-coenzyme M = methane + coenzyme M-coenzyme B heterodisulfide</text>
        <dbReference type="Rhea" id="RHEA:12532"/>
        <dbReference type="ChEBI" id="CHEBI:16183"/>
        <dbReference type="ChEBI" id="CHEBI:58286"/>
        <dbReference type="ChEBI" id="CHEBI:58411"/>
        <dbReference type="ChEBI" id="CHEBI:58596"/>
        <dbReference type="EC" id="2.8.4.1"/>
    </reaction>
    <physiologicalReaction direction="left-to-right" evidence="9">
        <dbReference type="Rhea" id="RHEA:12533"/>
    </physiologicalReaction>
</comment>
<dbReference type="FunCoup" id="D1YVW6">
    <property type="interactions" value="57"/>
</dbReference>
<keyword evidence="4" id="KW-0488">Methylation</keyword>
<evidence type="ECO:0000256" key="7">
    <source>
        <dbReference type="ARBA" id="ARBA00022723"/>
    </source>
</evidence>
<feature type="modified residue" description="Pros-methylhistidine" evidence="12">
    <location>
        <position position="264"/>
    </location>
</feature>
<accession>D1YVW6</accession>
<dbReference type="EC" id="2.8.4.1" evidence="10"/>
<comment type="pathway">
    <text evidence="1 10">One-carbon metabolism; methyl-coenzyme M reduction; methane from methyl-coenzyme M: step 1/1.</text>
</comment>
<evidence type="ECO:0000256" key="12">
    <source>
        <dbReference type="PIRSR" id="PIRSR000262-2"/>
    </source>
</evidence>
<evidence type="ECO:0000256" key="5">
    <source>
        <dbReference type="ARBA" id="ARBA00022596"/>
    </source>
</evidence>
<dbReference type="SMR" id="D1YVW6"/>
<comment type="subunit">
    <text evidence="3">MCR is a hexamer of two alpha, two beta, and two gamma chains, forming a dimer of heterotrimers.</text>
</comment>
<evidence type="ECO:0000256" key="2">
    <source>
        <dbReference type="ARBA" id="ARBA00010434"/>
    </source>
</evidence>